<accession>A0A6C0J460</accession>
<dbReference type="GO" id="GO:0006351">
    <property type="term" value="P:DNA-templated transcription"/>
    <property type="evidence" value="ECO:0007669"/>
    <property type="project" value="InterPro"/>
</dbReference>
<reference evidence="4" key="1">
    <citation type="journal article" date="2020" name="Nature">
        <title>Giant virus diversity and host interactions through global metagenomics.</title>
        <authorList>
            <person name="Schulz F."/>
            <person name="Roux S."/>
            <person name="Paez-Espino D."/>
            <person name="Jungbluth S."/>
            <person name="Walsh D.A."/>
            <person name="Denef V.J."/>
            <person name="McMahon K.D."/>
            <person name="Konstantinidis K.T."/>
            <person name="Eloe-Fadrosh E.A."/>
            <person name="Kyrpides N.C."/>
            <person name="Woyke T."/>
        </authorList>
    </citation>
    <scope>NUCLEOTIDE SEQUENCE</scope>
    <source>
        <strain evidence="4">GVMAG-M-3300025699-48</strain>
    </source>
</reference>
<evidence type="ECO:0000256" key="1">
    <source>
        <dbReference type="ARBA" id="ARBA00022478"/>
    </source>
</evidence>
<dbReference type="PANTHER" id="PTHR11800">
    <property type="entry name" value="DNA-DIRECTED RNA POLYMERASE"/>
    <property type="match status" value="1"/>
</dbReference>
<protein>
    <recommendedName>
        <fullName evidence="3">DNA-directed RNA polymerase RpoA/D/Rpb3-type domain-containing protein</fullName>
    </recommendedName>
</protein>
<dbReference type="GO" id="GO:0046983">
    <property type="term" value="F:protein dimerization activity"/>
    <property type="evidence" value="ECO:0007669"/>
    <property type="project" value="InterPro"/>
</dbReference>
<dbReference type="Gene3D" id="3.30.1360.10">
    <property type="entry name" value="RNA polymerase, RBP11-like subunit"/>
    <property type="match status" value="2"/>
</dbReference>
<organism evidence="4">
    <name type="scientific">viral metagenome</name>
    <dbReference type="NCBI Taxonomy" id="1070528"/>
    <lineage>
        <taxon>unclassified sequences</taxon>
        <taxon>metagenomes</taxon>
        <taxon>organismal metagenomes</taxon>
    </lineage>
</organism>
<dbReference type="SUPFAM" id="SSF56553">
    <property type="entry name" value="Insert subdomain of RNA polymerase alpha subunit"/>
    <property type="match status" value="1"/>
</dbReference>
<dbReference type="InterPro" id="IPR036643">
    <property type="entry name" value="RNApol_insert_sf"/>
</dbReference>
<dbReference type="InterPro" id="IPR050518">
    <property type="entry name" value="Rpo3/RPB3_RNA_Pol_subunit"/>
</dbReference>
<dbReference type="AlphaFoldDB" id="A0A6C0J460"/>
<dbReference type="Pfam" id="PF01193">
    <property type="entry name" value="RNA_pol_L"/>
    <property type="match status" value="1"/>
</dbReference>
<feature type="domain" description="DNA-directed RNA polymerase RpoA/D/Rpb3-type" evidence="3">
    <location>
        <begin position="14"/>
        <end position="266"/>
    </location>
</feature>
<dbReference type="Gene3D" id="2.170.120.12">
    <property type="entry name" value="DNA-directed RNA polymerase, insert domain"/>
    <property type="match status" value="1"/>
</dbReference>
<name>A0A6C0J460_9ZZZZ</name>
<dbReference type="GO" id="GO:0000428">
    <property type="term" value="C:DNA-directed RNA polymerase complex"/>
    <property type="evidence" value="ECO:0007669"/>
    <property type="project" value="UniProtKB-KW"/>
</dbReference>
<evidence type="ECO:0000256" key="2">
    <source>
        <dbReference type="ARBA" id="ARBA00023163"/>
    </source>
</evidence>
<keyword evidence="2" id="KW-0804">Transcription</keyword>
<dbReference type="EMBL" id="MN740308">
    <property type="protein sequence ID" value="QHT99485.1"/>
    <property type="molecule type" value="Genomic_DNA"/>
</dbReference>
<keyword evidence="1" id="KW-0240">DNA-directed RNA polymerase</keyword>
<dbReference type="InterPro" id="IPR011263">
    <property type="entry name" value="DNA-dir_RNA_pol_RpoA/D/Rpb3"/>
</dbReference>
<proteinExistence type="predicted"/>
<dbReference type="GO" id="GO:0003899">
    <property type="term" value="F:DNA-directed RNA polymerase activity"/>
    <property type="evidence" value="ECO:0007669"/>
    <property type="project" value="InterPro"/>
</dbReference>
<dbReference type="InterPro" id="IPR036603">
    <property type="entry name" value="RBP11-like"/>
</dbReference>
<dbReference type="SUPFAM" id="SSF55257">
    <property type="entry name" value="RBP11-like subunits of RNA polymerase"/>
    <property type="match status" value="2"/>
</dbReference>
<dbReference type="SMART" id="SM00662">
    <property type="entry name" value="RPOLD"/>
    <property type="match status" value="1"/>
</dbReference>
<evidence type="ECO:0000313" key="4">
    <source>
        <dbReference type="EMBL" id="QHT99485.1"/>
    </source>
</evidence>
<sequence length="367" mass="42591">MDPLISNISNDEDEFKFTLSGLNVSLANAIRRTILSDIPTLAFYTETYNDNQCNIQVNTTRLHNEILKHRLSCIPVHMTELDILPNNYVLDLDVENDTDSMRIITTNDFKIRNKTTNNYLTENEQRKIFPSNIRTNMYIDFARLRPKIGNTIPGEKLKLTAEFSVRTAMDNSMFNVVSKCSYGNAIDIIKANEIWEEHANKIKADGSTAEELEIQKRNFYLLDAHRHFQENSFDFVIQSVGVYENNKIVKMANEILHKKFLDLINSIDSGVVLVKLSETTMDYCFDIVLENEDYTMGKVLEYILYEKYFIENKKMSFCGFKKFHPHDTDSVIRVAFEDVTDKVMVAQYLREACVIAADVFSRIYKMF</sequence>
<evidence type="ECO:0000259" key="3">
    <source>
        <dbReference type="SMART" id="SM00662"/>
    </source>
</evidence>
<dbReference type="PANTHER" id="PTHR11800:SF2">
    <property type="entry name" value="DNA-DIRECTED RNA POLYMERASE II SUBUNIT RPB3"/>
    <property type="match status" value="1"/>
</dbReference>